<protein>
    <submittedName>
        <fullName evidence="2">Uncharacterized protein</fullName>
    </submittedName>
</protein>
<keyword evidence="1" id="KW-1133">Transmembrane helix</keyword>
<dbReference type="Proteomes" id="UP000663879">
    <property type="component" value="Unassembled WGS sequence"/>
</dbReference>
<accession>A0A814G7S5</accession>
<comment type="caution">
    <text evidence="2">The sequence shown here is derived from an EMBL/GenBank/DDBJ whole genome shotgun (WGS) entry which is preliminary data.</text>
</comment>
<keyword evidence="1" id="KW-0472">Membrane</keyword>
<gene>
    <name evidence="2" type="ORF">OXX778_LOCUS16064</name>
</gene>
<proteinExistence type="predicted"/>
<evidence type="ECO:0000313" key="3">
    <source>
        <dbReference type="Proteomes" id="UP000663879"/>
    </source>
</evidence>
<dbReference type="InterPro" id="IPR029063">
    <property type="entry name" value="SAM-dependent_MTases_sf"/>
</dbReference>
<dbReference type="EMBL" id="CAJNOC010003698">
    <property type="protein sequence ID" value="CAF0994066.1"/>
    <property type="molecule type" value="Genomic_DNA"/>
</dbReference>
<reference evidence="2" key="1">
    <citation type="submission" date="2021-02" db="EMBL/GenBank/DDBJ databases">
        <authorList>
            <person name="Nowell W R."/>
        </authorList>
    </citation>
    <scope>NUCLEOTIDE SEQUENCE</scope>
    <source>
        <strain evidence="2">Ploen Becks lab</strain>
    </source>
</reference>
<dbReference type="AlphaFoldDB" id="A0A814G7S5"/>
<sequence length="288" mass="33137">MASSGYWMIVLLSSISMGMFIFLFFHLTGNIINFEYEQNEHLNHPNLFSSSEQMSTSFQLTTMISNLESSTYTVSKFETTSTTFFSLVNSSNTTLKLTNSSQLLSKFNFMENIRNLNFNVLILGVNCSIDIRKYLIDFAAIFPNSKVSLLKSNETCIEQLKNHSLHADLNHTKDHFDLNVKPSLIIQPYDLIIDYGSGKNDKFDELNHLFPYVKSKGYYMIDNIKDNSGLNNTISSSMSKSIWNFLNSTNVYFNLTSNMTIYEPKFKYLKENILRFDCSNDSCVFNKQ</sequence>
<evidence type="ECO:0000313" key="2">
    <source>
        <dbReference type="EMBL" id="CAF0994066.1"/>
    </source>
</evidence>
<dbReference type="Gene3D" id="3.40.50.150">
    <property type="entry name" value="Vaccinia Virus protein VP39"/>
    <property type="match status" value="1"/>
</dbReference>
<evidence type="ECO:0000256" key="1">
    <source>
        <dbReference type="SAM" id="Phobius"/>
    </source>
</evidence>
<name>A0A814G7S5_9BILA</name>
<organism evidence="2 3">
    <name type="scientific">Brachionus calyciflorus</name>
    <dbReference type="NCBI Taxonomy" id="104777"/>
    <lineage>
        <taxon>Eukaryota</taxon>
        <taxon>Metazoa</taxon>
        <taxon>Spiralia</taxon>
        <taxon>Gnathifera</taxon>
        <taxon>Rotifera</taxon>
        <taxon>Eurotatoria</taxon>
        <taxon>Monogononta</taxon>
        <taxon>Pseudotrocha</taxon>
        <taxon>Ploima</taxon>
        <taxon>Brachionidae</taxon>
        <taxon>Brachionus</taxon>
    </lineage>
</organism>
<keyword evidence="1" id="KW-0812">Transmembrane</keyword>
<feature type="transmembrane region" description="Helical" evidence="1">
    <location>
        <begin position="6"/>
        <end position="25"/>
    </location>
</feature>
<keyword evidence="3" id="KW-1185">Reference proteome</keyword>